<keyword evidence="2" id="KW-1185">Reference proteome</keyword>
<feature type="compositionally biased region" description="Basic and acidic residues" evidence="1">
    <location>
        <begin position="80"/>
        <end position="90"/>
    </location>
</feature>
<evidence type="ECO:0000256" key="1">
    <source>
        <dbReference type="SAM" id="MobiDB-lite"/>
    </source>
</evidence>
<protein>
    <submittedName>
        <fullName evidence="3">Uncharacterized protein</fullName>
    </submittedName>
</protein>
<proteinExistence type="predicted"/>
<dbReference type="WBParaSite" id="nRc.2.0.1.t37899-RA">
    <property type="protein sequence ID" value="nRc.2.0.1.t37899-RA"/>
    <property type="gene ID" value="nRc.2.0.1.g37899"/>
</dbReference>
<accession>A0A915KJ45</accession>
<sequence length="90" mass="10135">MPLITNYTPPPSEAITMASHEEVKQAQAVDPAITKIIATLQTENAAKLPPVFFTEDGLRYRQIKDIRQLVIPTSKPSPIPRRENFEPPRI</sequence>
<evidence type="ECO:0000313" key="3">
    <source>
        <dbReference type="WBParaSite" id="nRc.2.0.1.t37899-RA"/>
    </source>
</evidence>
<organism evidence="2 3">
    <name type="scientific">Romanomermis culicivorax</name>
    <name type="common">Nematode worm</name>
    <dbReference type="NCBI Taxonomy" id="13658"/>
    <lineage>
        <taxon>Eukaryota</taxon>
        <taxon>Metazoa</taxon>
        <taxon>Ecdysozoa</taxon>
        <taxon>Nematoda</taxon>
        <taxon>Enoplea</taxon>
        <taxon>Dorylaimia</taxon>
        <taxon>Mermithida</taxon>
        <taxon>Mermithoidea</taxon>
        <taxon>Mermithidae</taxon>
        <taxon>Romanomermis</taxon>
    </lineage>
</organism>
<dbReference type="Proteomes" id="UP000887565">
    <property type="component" value="Unplaced"/>
</dbReference>
<feature type="region of interest" description="Disordered" evidence="1">
    <location>
        <begin position="71"/>
        <end position="90"/>
    </location>
</feature>
<dbReference type="AlphaFoldDB" id="A0A915KJ45"/>
<name>A0A915KJ45_ROMCU</name>
<evidence type="ECO:0000313" key="2">
    <source>
        <dbReference type="Proteomes" id="UP000887565"/>
    </source>
</evidence>
<reference evidence="3" key="1">
    <citation type="submission" date="2022-11" db="UniProtKB">
        <authorList>
            <consortium name="WormBaseParasite"/>
        </authorList>
    </citation>
    <scope>IDENTIFICATION</scope>
</reference>